<dbReference type="SUPFAM" id="SSF56112">
    <property type="entry name" value="Protein kinase-like (PK-like)"/>
    <property type="match status" value="1"/>
</dbReference>
<dbReference type="OrthoDB" id="346907at2759"/>
<accession>A0A139A5F0</accession>
<dbReference type="STRING" id="1344416.A0A139A5F0"/>
<proteinExistence type="predicted"/>
<dbReference type="GO" id="GO:0005524">
    <property type="term" value="F:ATP binding"/>
    <property type="evidence" value="ECO:0007669"/>
    <property type="project" value="UniProtKB-UniRule"/>
</dbReference>
<dbReference type="PROSITE" id="PS00107">
    <property type="entry name" value="PROTEIN_KINASE_ATP"/>
    <property type="match status" value="1"/>
</dbReference>
<reference evidence="5 6" key="1">
    <citation type="journal article" date="2015" name="Genome Biol. Evol.">
        <title>Phylogenomic analyses indicate that early fungi evolved digesting cell walls of algal ancestors of land plants.</title>
        <authorList>
            <person name="Chang Y."/>
            <person name="Wang S."/>
            <person name="Sekimoto S."/>
            <person name="Aerts A.L."/>
            <person name="Choi C."/>
            <person name="Clum A."/>
            <person name="LaButti K.M."/>
            <person name="Lindquist E.A."/>
            <person name="Yee Ngan C."/>
            <person name="Ohm R.A."/>
            <person name="Salamov A.A."/>
            <person name="Grigoriev I.V."/>
            <person name="Spatafora J.W."/>
            <person name="Berbee M.L."/>
        </authorList>
    </citation>
    <scope>NUCLEOTIDE SEQUENCE [LARGE SCALE GENOMIC DNA]</scope>
    <source>
        <strain evidence="5 6">JEL478</strain>
    </source>
</reference>
<feature type="domain" description="Protein kinase" evidence="4">
    <location>
        <begin position="67"/>
        <end position="174"/>
    </location>
</feature>
<dbReference type="PANTHER" id="PTHR24418">
    <property type="entry name" value="TYROSINE-PROTEIN KINASE"/>
    <property type="match status" value="1"/>
</dbReference>
<sequence>MGACFSKSDEKPAQAVALPIRADISAASSSVAPDILRYYEIFKRAEFRAKVAAKLPYLWEIDKADLTFESTKIGQGGFATVIKGAWLEHIPVAVKIVNFNHDYDEKAFEREASLWFRFASPHVLNMYGIVKFDSELAFVCPMLENGSADKYLDTFHDVQQRREKALELVSFWPN</sequence>
<protein>
    <recommendedName>
        <fullName evidence="4">Protein kinase domain-containing protein</fullName>
    </recommendedName>
</protein>
<name>A0A139A5F0_GONPJ</name>
<dbReference type="InterPro" id="IPR017441">
    <property type="entry name" value="Protein_kinase_ATP_BS"/>
</dbReference>
<dbReference type="InterPro" id="IPR050198">
    <property type="entry name" value="Non-receptor_tyrosine_kinases"/>
</dbReference>
<dbReference type="Pfam" id="PF07714">
    <property type="entry name" value="PK_Tyr_Ser-Thr"/>
    <property type="match status" value="1"/>
</dbReference>
<dbReference type="GO" id="GO:0004672">
    <property type="term" value="F:protein kinase activity"/>
    <property type="evidence" value="ECO:0007669"/>
    <property type="project" value="InterPro"/>
</dbReference>
<evidence type="ECO:0000256" key="3">
    <source>
        <dbReference type="PROSITE-ProRule" id="PRU10141"/>
    </source>
</evidence>
<dbReference type="Proteomes" id="UP000070544">
    <property type="component" value="Unassembled WGS sequence"/>
</dbReference>
<keyword evidence="1 3" id="KW-0547">Nucleotide-binding</keyword>
<feature type="binding site" evidence="3">
    <location>
        <position position="95"/>
    </location>
    <ligand>
        <name>ATP</name>
        <dbReference type="ChEBI" id="CHEBI:30616"/>
    </ligand>
</feature>
<dbReference type="Gene3D" id="1.10.510.10">
    <property type="entry name" value="Transferase(Phosphotransferase) domain 1"/>
    <property type="match status" value="1"/>
</dbReference>
<dbReference type="InterPro" id="IPR001245">
    <property type="entry name" value="Ser-Thr/Tyr_kinase_cat_dom"/>
</dbReference>
<dbReference type="InterPro" id="IPR000719">
    <property type="entry name" value="Prot_kinase_dom"/>
</dbReference>
<evidence type="ECO:0000256" key="2">
    <source>
        <dbReference type="ARBA" id="ARBA00022840"/>
    </source>
</evidence>
<evidence type="ECO:0000256" key="1">
    <source>
        <dbReference type="ARBA" id="ARBA00022741"/>
    </source>
</evidence>
<evidence type="ECO:0000259" key="4">
    <source>
        <dbReference type="PROSITE" id="PS50011"/>
    </source>
</evidence>
<organism evidence="5 6">
    <name type="scientific">Gonapodya prolifera (strain JEL478)</name>
    <name type="common">Monoblepharis prolifera</name>
    <dbReference type="NCBI Taxonomy" id="1344416"/>
    <lineage>
        <taxon>Eukaryota</taxon>
        <taxon>Fungi</taxon>
        <taxon>Fungi incertae sedis</taxon>
        <taxon>Chytridiomycota</taxon>
        <taxon>Chytridiomycota incertae sedis</taxon>
        <taxon>Monoblepharidomycetes</taxon>
        <taxon>Monoblepharidales</taxon>
        <taxon>Gonapodyaceae</taxon>
        <taxon>Gonapodya</taxon>
    </lineage>
</organism>
<dbReference type="PROSITE" id="PS50011">
    <property type="entry name" value="PROTEIN_KINASE_DOM"/>
    <property type="match status" value="1"/>
</dbReference>
<keyword evidence="6" id="KW-1185">Reference proteome</keyword>
<dbReference type="EMBL" id="KQ965792">
    <property type="protein sequence ID" value="KXS11961.1"/>
    <property type="molecule type" value="Genomic_DNA"/>
</dbReference>
<gene>
    <name evidence="5" type="ORF">M427DRAFT_411409</name>
</gene>
<evidence type="ECO:0000313" key="6">
    <source>
        <dbReference type="Proteomes" id="UP000070544"/>
    </source>
</evidence>
<dbReference type="InterPro" id="IPR011009">
    <property type="entry name" value="Kinase-like_dom_sf"/>
</dbReference>
<keyword evidence="2 3" id="KW-0067">ATP-binding</keyword>
<evidence type="ECO:0000313" key="5">
    <source>
        <dbReference type="EMBL" id="KXS11961.1"/>
    </source>
</evidence>
<dbReference type="AlphaFoldDB" id="A0A139A5F0"/>